<dbReference type="PANTHER" id="PTHR21461">
    <property type="entry name" value="GLYCOSYLTRANSFERASE FAMILY 92 PROTEIN"/>
    <property type="match status" value="1"/>
</dbReference>
<evidence type="ECO:0000256" key="5">
    <source>
        <dbReference type="SAM" id="SignalP"/>
    </source>
</evidence>
<dbReference type="GO" id="GO:0005737">
    <property type="term" value="C:cytoplasm"/>
    <property type="evidence" value="ECO:0007669"/>
    <property type="project" value="TreeGrafter"/>
</dbReference>
<dbReference type="GO" id="GO:0016757">
    <property type="term" value="F:glycosyltransferase activity"/>
    <property type="evidence" value="ECO:0007669"/>
    <property type="project" value="TreeGrafter"/>
</dbReference>
<organism evidence="6 7">
    <name type="scientific">Polarella glacialis</name>
    <name type="common">Dinoflagellate</name>
    <dbReference type="NCBI Taxonomy" id="89957"/>
    <lineage>
        <taxon>Eukaryota</taxon>
        <taxon>Sar</taxon>
        <taxon>Alveolata</taxon>
        <taxon>Dinophyceae</taxon>
        <taxon>Suessiales</taxon>
        <taxon>Suessiaceae</taxon>
        <taxon>Polarella</taxon>
    </lineage>
</organism>
<keyword evidence="5" id="KW-0732">Signal</keyword>
<evidence type="ECO:0000256" key="2">
    <source>
        <dbReference type="ARBA" id="ARBA00022692"/>
    </source>
</evidence>
<dbReference type="PANTHER" id="PTHR21461:SF69">
    <property type="entry name" value="GLYCOSYLTRANSFERASE FAMILY 92 PROTEIN"/>
    <property type="match status" value="1"/>
</dbReference>
<comment type="caution">
    <text evidence="6">The sequence shown here is derived from an EMBL/GenBank/DDBJ whole genome shotgun (WGS) entry which is preliminary data.</text>
</comment>
<evidence type="ECO:0000256" key="1">
    <source>
        <dbReference type="ARBA" id="ARBA00004167"/>
    </source>
</evidence>
<sequence>MLWLLWCTAWLGILAAAAGPPHNKQQQPQQQQEQRRQQQAKNNKKQQTLAAAAEPPLGFVAEPGEQHNLTGASAAAGCTRPSLWKVDSAEVARALIRSGYVDLHVGAGRCVRPQARREHGGDGFLAWESLGGDALEPCLPLHSWFSLGGSTGPALGFAGSSQVSSSLSGLALACRSIVNGLAILLSPTGRGQAGQVVSQLRSLAGAVSEAPCGREALVALQEFDASVQVKGRIEATGSAKSGILSPQVASLAAQLELCPLTGSGGPSLQTADARHLQLQSRGKPGPVAHVLSASVVPETAGRDAAKGFMLELLLFVDGASAAGEKCLGRFTVNACRSLPRFPLLAWRCDFRHLLPTAKPRRWSSPAQSVSDYGLEVLLRCKVPPAAIRHLARLRAHSRGRSAQPLLEVALQAEGGTGESWSALTALPLCARRPRAAAVSTPGRRLLWTAWGSPVWDVAGCSQPMYLKRPEHAGLVRQWLAYHQQIGFGRFIIYDVDGSLESAVRPFVTSGFVEYIPRWPQRLSPGLCDDESLRSHTRAWQQCFQTQAEAHCVWNLRGRARWAMLVHSFDAYASAAQPDGLRAGLQPLVDRLEPMRAEIGVLSVLRYDFAAKAPGRRTLRDERRLSVPKRFRWRQSAPPLYAGSARGFVDVSEADLEDSAGALLVNPSNTWSMITHWGRGRPGSVHFMLAPEHLRLNHYVDILGGSVCAAAAESGNPPCNVFDNSSSWLDDRLLLAGGIHFCMDGLGPGGRSCLQANGDILGDRISEFRRILAALHEAYPNLLFVQNTRDIMSWLPKRIHNCWPHLASPSENWDAWIQVWRACCHHSFGDGGNLECWNGEAAEQISLPPRIDKQVLGGAACCQGLAFYEAAWNEVHNAVLQLVSPERRLLFYIDRDSPLKLSSVLGLEDSHMPEAWRRIHASTLATTTTTTTTTKATTTTATTAAAAARVLNSSEASAQRTRQRRRLLS</sequence>
<feature type="region of interest" description="Disordered" evidence="4">
    <location>
        <begin position="19"/>
        <end position="50"/>
    </location>
</feature>
<keyword evidence="3" id="KW-1133">Transmembrane helix</keyword>
<dbReference type="Proteomes" id="UP000626109">
    <property type="component" value="Unassembled WGS sequence"/>
</dbReference>
<evidence type="ECO:0000313" key="6">
    <source>
        <dbReference type="EMBL" id="CAE8691210.1"/>
    </source>
</evidence>
<proteinExistence type="predicted"/>
<evidence type="ECO:0000256" key="4">
    <source>
        <dbReference type="SAM" id="MobiDB-lite"/>
    </source>
</evidence>
<protein>
    <submittedName>
        <fullName evidence="6">Uncharacterized protein</fullName>
    </submittedName>
</protein>
<feature type="chain" id="PRO_5033065481" evidence="5">
    <location>
        <begin position="19"/>
        <end position="968"/>
    </location>
</feature>
<name>A0A813K0R6_POLGL</name>
<evidence type="ECO:0000313" key="7">
    <source>
        <dbReference type="Proteomes" id="UP000626109"/>
    </source>
</evidence>
<comment type="subcellular location">
    <subcellularLocation>
        <location evidence="1">Membrane</location>
        <topology evidence="1">Single-pass membrane protein</topology>
    </subcellularLocation>
</comment>
<dbReference type="EMBL" id="CAJNNW010027390">
    <property type="protein sequence ID" value="CAE8691210.1"/>
    <property type="molecule type" value="Genomic_DNA"/>
</dbReference>
<keyword evidence="2" id="KW-0812">Transmembrane</keyword>
<reference evidence="6" key="1">
    <citation type="submission" date="2021-02" db="EMBL/GenBank/DDBJ databases">
        <authorList>
            <person name="Dougan E. K."/>
            <person name="Rhodes N."/>
            <person name="Thang M."/>
            <person name="Chan C."/>
        </authorList>
    </citation>
    <scope>NUCLEOTIDE SEQUENCE</scope>
</reference>
<dbReference type="GO" id="GO:0016020">
    <property type="term" value="C:membrane"/>
    <property type="evidence" value="ECO:0007669"/>
    <property type="project" value="UniProtKB-SubCell"/>
</dbReference>
<keyword evidence="3" id="KW-0472">Membrane</keyword>
<evidence type="ECO:0000256" key="3">
    <source>
        <dbReference type="ARBA" id="ARBA00022989"/>
    </source>
</evidence>
<feature type="non-terminal residue" evidence="6">
    <location>
        <position position="1"/>
    </location>
</feature>
<accession>A0A813K0R6</accession>
<gene>
    <name evidence="6" type="ORF">PGLA2088_LOCUS27294</name>
</gene>
<dbReference type="AlphaFoldDB" id="A0A813K0R6"/>
<feature type="compositionally biased region" description="Low complexity" evidence="4">
    <location>
        <begin position="23"/>
        <end position="47"/>
    </location>
</feature>
<feature type="signal peptide" evidence="5">
    <location>
        <begin position="1"/>
        <end position="18"/>
    </location>
</feature>